<evidence type="ECO:0000313" key="3">
    <source>
        <dbReference type="EMBL" id="MCW1914084.1"/>
    </source>
</evidence>
<reference evidence="3" key="1">
    <citation type="submission" date="2022-10" db="EMBL/GenBank/DDBJ databases">
        <title>Luteolibacter sp. GHJ8, whole genome shotgun sequencing project.</title>
        <authorList>
            <person name="Zhao G."/>
            <person name="Shen L."/>
        </authorList>
    </citation>
    <scope>NUCLEOTIDE SEQUENCE</scope>
    <source>
        <strain evidence="3">GHJ8</strain>
    </source>
</reference>
<evidence type="ECO:0000256" key="1">
    <source>
        <dbReference type="SAM" id="MobiDB-lite"/>
    </source>
</evidence>
<dbReference type="RefSeq" id="WP_264513589.1">
    <property type="nucleotide sequence ID" value="NZ_JAPDDR010000005.1"/>
</dbReference>
<feature type="compositionally biased region" description="Polar residues" evidence="1">
    <location>
        <begin position="30"/>
        <end position="39"/>
    </location>
</feature>
<feature type="region of interest" description="Disordered" evidence="1">
    <location>
        <begin position="27"/>
        <end position="71"/>
    </location>
</feature>
<name>A0ABT3G3M1_9BACT</name>
<organism evidence="3 4">
    <name type="scientific">Luteolibacter rhizosphaerae</name>
    <dbReference type="NCBI Taxonomy" id="2989719"/>
    <lineage>
        <taxon>Bacteria</taxon>
        <taxon>Pseudomonadati</taxon>
        <taxon>Verrucomicrobiota</taxon>
        <taxon>Verrucomicrobiia</taxon>
        <taxon>Verrucomicrobiales</taxon>
        <taxon>Verrucomicrobiaceae</taxon>
        <taxon>Luteolibacter</taxon>
    </lineage>
</organism>
<feature type="compositionally biased region" description="Basic and acidic residues" evidence="1">
    <location>
        <begin position="44"/>
        <end position="64"/>
    </location>
</feature>
<proteinExistence type="predicted"/>
<keyword evidence="4" id="KW-1185">Reference proteome</keyword>
<protein>
    <submittedName>
        <fullName evidence="3">Uncharacterized protein</fullName>
    </submittedName>
</protein>
<dbReference type="Proteomes" id="UP001165653">
    <property type="component" value="Unassembled WGS sequence"/>
</dbReference>
<sequence length="286" mass="31275">MKTPLVFIAGAATGALAMWLAYPKADPVAQSPSAQTSTGKPVRAAHEDAKGTMGKTKTERTAKAEDDDETIVLDEDDEDSPEMAAIRETMTKELLARKQRRIDERLAAMKTRLNLDEAQAAKVRVLLEAGDEEDDMVSKAIAGESTLPLAPGEAVKKRTELEDQISSLLKPEQANAFTEFRQEQRENRIEVATGREMTRLQQSLTLSPTQKDQVYQALATIASTEEEGGNAGVTIDPAQIKARRQARLQALKPILTPEQYSTYERSSGSLINHEGSVITIEEAPAE</sequence>
<dbReference type="EMBL" id="JAPDDR010000005">
    <property type="protein sequence ID" value="MCW1914084.1"/>
    <property type="molecule type" value="Genomic_DNA"/>
</dbReference>
<evidence type="ECO:0000256" key="2">
    <source>
        <dbReference type="SAM" id="SignalP"/>
    </source>
</evidence>
<evidence type="ECO:0000313" key="4">
    <source>
        <dbReference type="Proteomes" id="UP001165653"/>
    </source>
</evidence>
<feature type="chain" id="PRO_5046781811" evidence="2">
    <location>
        <begin position="18"/>
        <end position="286"/>
    </location>
</feature>
<gene>
    <name evidence="3" type="ORF">OJ996_10890</name>
</gene>
<feature type="signal peptide" evidence="2">
    <location>
        <begin position="1"/>
        <end position="17"/>
    </location>
</feature>
<keyword evidence="2" id="KW-0732">Signal</keyword>
<comment type="caution">
    <text evidence="3">The sequence shown here is derived from an EMBL/GenBank/DDBJ whole genome shotgun (WGS) entry which is preliminary data.</text>
</comment>
<accession>A0ABT3G3M1</accession>